<dbReference type="SUPFAM" id="SSF56349">
    <property type="entry name" value="DNA breaking-rejoining enzymes"/>
    <property type="match status" value="1"/>
</dbReference>
<evidence type="ECO:0000313" key="5">
    <source>
        <dbReference type="EMBL" id="KFJ03987.1"/>
    </source>
</evidence>
<sequence length="401" mass="46115">MGRAKDIRIFTTTVHGRTRTCARLEITRHGEARRWVQGYGTTEGEARAALLSNMSLAATRTKRAHISTPTIKAFLPTWIEHCRASDTQPQTITKYQRDIERHIIPYTNEPLDAYDTETLRVIFYTTLPNHGIGDFARRHTHTELKQMFAYAVEKGVISDNPMEGVPKPKAKAQAGRKLDQNISRWITGARWVLDWLEPPSCPYHDMYCLVLLTLNGLRRSEAMALQWEDIWGENTPNQCTIHVMHQIQRHSKASGLSGLYLTDGTKNGDDRTFKAPERLRRALLDVQQQGRKGVYLWERDIINLNPHDHAWSHTSVDRRWRELLEAFYKEVQPNFKPGKNDYWRLHDNRHICASRMAQAGVDRKAAAKILGHLDTEMTSYYTHATQTELDSGLGAMEKYLG</sequence>
<feature type="domain" description="Tyr recombinase" evidence="4">
    <location>
        <begin position="177"/>
        <end position="394"/>
    </location>
</feature>
<dbReference type="InterPro" id="IPR013762">
    <property type="entry name" value="Integrase-like_cat_sf"/>
</dbReference>
<dbReference type="InterPro" id="IPR011010">
    <property type="entry name" value="DNA_brk_join_enz"/>
</dbReference>
<dbReference type="InterPro" id="IPR004107">
    <property type="entry name" value="Integrase_SAM-like_N"/>
</dbReference>
<keyword evidence="6" id="KW-1185">Reference proteome</keyword>
<keyword evidence="1" id="KW-0229">DNA integration</keyword>
<dbReference type="InterPro" id="IPR050090">
    <property type="entry name" value="Tyrosine_recombinase_XerCD"/>
</dbReference>
<evidence type="ECO:0000256" key="2">
    <source>
        <dbReference type="ARBA" id="ARBA00023125"/>
    </source>
</evidence>
<dbReference type="PANTHER" id="PTHR30349">
    <property type="entry name" value="PHAGE INTEGRASE-RELATED"/>
    <property type="match status" value="1"/>
</dbReference>
<dbReference type="GO" id="GO:0015074">
    <property type="term" value="P:DNA integration"/>
    <property type="evidence" value="ECO:0007669"/>
    <property type="project" value="UniProtKB-KW"/>
</dbReference>
<protein>
    <submittedName>
        <fullName evidence="5">Integrase</fullName>
    </submittedName>
</protein>
<dbReference type="InterPro" id="IPR002104">
    <property type="entry name" value="Integrase_catalytic"/>
</dbReference>
<evidence type="ECO:0000256" key="1">
    <source>
        <dbReference type="ARBA" id="ARBA00022908"/>
    </source>
</evidence>
<reference evidence="5 6" key="1">
    <citation type="submission" date="2014-03" db="EMBL/GenBank/DDBJ databases">
        <title>Genomics of Bifidobacteria.</title>
        <authorList>
            <person name="Ventura M."/>
            <person name="Milani C."/>
            <person name="Lugli G.A."/>
        </authorList>
    </citation>
    <scope>NUCLEOTIDE SEQUENCE [LARGE SCALE GENOMIC DNA]</scope>
    <source>
        <strain evidence="5 6">LMG 11597</strain>
    </source>
</reference>
<keyword evidence="3" id="KW-0233">DNA recombination</keyword>
<name>A0A087E886_9BIFI</name>
<dbReference type="InterPro" id="IPR010998">
    <property type="entry name" value="Integrase_recombinase_N"/>
</dbReference>
<dbReference type="EMBL" id="JGZR01000006">
    <property type="protein sequence ID" value="KFJ03987.1"/>
    <property type="molecule type" value="Genomic_DNA"/>
</dbReference>
<dbReference type="GO" id="GO:0006310">
    <property type="term" value="P:DNA recombination"/>
    <property type="evidence" value="ECO:0007669"/>
    <property type="project" value="UniProtKB-KW"/>
</dbReference>
<evidence type="ECO:0000256" key="3">
    <source>
        <dbReference type="ARBA" id="ARBA00023172"/>
    </source>
</evidence>
<dbReference type="Pfam" id="PF14659">
    <property type="entry name" value="Phage_int_SAM_3"/>
    <property type="match status" value="1"/>
</dbReference>
<dbReference type="Pfam" id="PF00589">
    <property type="entry name" value="Phage_integrase"/>
    <property type="match status" value="1"/>
</dbReference>
<proteinExistence type="predicted"/>
<dbReference type="Proteomes" id="UP000029055">
    <property type="component" value="Unassembled WGS sequence"/>
</dbReference>
<dbReference type="Gene3D" id="1.10.443.10">
    <property type="entry name" value="Intergrase catalytic core"/>
    <property type="match status" value="1"/>
</dbReference>
<dbReference type="PROSITE" id="PS51898">
    <property type="entry name" value="TYR_RECOMBINASE"/>
    <property type="match status" value="1"/>
</dbReference>
<dbReference type="OrthoDB" id="148546at2"/>
<dbReference type="GO" id="GO:0003677">
    <property type="term" value="F:DNA binding"/>
    <property type="evidence" value="ECO:0007669"/>
    <property type="project" value="UniProtKB-KW"/>
</dbReference>
<dbReference type="STRING" id="77635.BISU_0463"/>
<evidence type="ECO:0000259" key="4">
    <source>
        <dbReference type="PROSITE" id="PS51898"/>
    </source>
</evidence>
<dbReference type="AlphaFoldDB" id="A0A087E886"/>
<dbReference type="eggNOG" id="COG0582">
    <property type="taxonomic scope" value="Bacteria"/>
</dbReference>
<organism evidence="5 6">
    <name type="scientific">Bifidobacterium subtile</name>
    <dbReference type="NCBI Taxonomy" id="77635"/>
    <lineage>
        <taxon>Bacteria</taxon>
        <taxon>Bacillati</taxon>
        <taxon>Actinomycetota</taxon>
        <taxon>Actinomycetes</taxon>
        <taxon>Bifidobacteriales</taxon>
        <taxon>Bifidobacteriaceae</taxon>
        <taxon>Bifidobacterium</taxon>
    </lineage>
</organism>
<keyword evidence="2" id="KW-0238">DNA-binding</keyword>
<dbReference type="RefSeq" id="WP_024463299.1">
    <property type="nucleotide sequence ID" value="NZ_CP062939.1"/>
</dbReference>
<comment type="caution">
    <text evidence="5">The sequence shown here is derived from an EMBL/GenBank/DDBJ whole genome shotgun (WGS) entry which is preliminary data.</text>
</comment>
<evidence type="ECO:0000313" key="6">
    <source>
        <dbReference type="Proteomes" id="UP000029055"/>
    </source>
</evidence>
<accession>A0A087E886</accession>
<dbReference type="Gene3D" id="1.10.150.130">
    <property type="match status" value="1"/>
</dbReference>
<dbReference type="CDD" id="cd01189">
    <property type="entry name" value="INT_ICEBs1_C_like"/>
    <property type="match status" value="1"/>
</dbReference>
<gene>
    <name evidence="5" type="ORF">BISU_0463</name>
</gene>